<dbReference type="GO" id="GO:0004997">
    <property type="term" value="F:thyrotropin-releasing hormone receptor activity"/>
    <property type="evidence" value="ECO:0007669"/>
    <property type="project" value="InterPro"/>
</dbReference>
<feature type="compositionally biased region" description="Basic and acidic residues" evidence="9">
    <location>
        <begin position="380"/>
        <end position="408"/>
    </location>
</feature>
<reference evidence="12" key="1">
    <citation type="submission" date="2022-03" db="EMBL/GenBank/DDBJ databases">
        <authorList>
            <person name="Martin C."/>
        </authorList>
    </citation>
    <scope>NUCLEOTIDE SEQUENCE</scope>
</reference>
<keyword evidence="8" id="KW-0297">G-protein coupled receptor</keyword>
<feature type="transmembrane region" description="Helical" evidence="10">
    <location>
        <begin position="168"/>
        <end position="186"/>
    </location>
</feature>
<dbReference type="InterPro" id="IPR000276">
    <property type="entry name" value="GPCR_Rhodpsn"/>
</dbReference>
<keyword evidence="6 10" id="KW-0472">Membrane</keyword>
<protein>
    <recommendedName>
        <fullName evidence="3">Thyrotropin-releasing hormone receptor</fullName>
    </recommendedName>
    <alternativeName>
        <fullName evidence="7">Thyroliberin receptor</fullName>
    </alternativeName>
</protein>
<evidence type="ECO:0000256" key="10">
    <source>
        <dbReference type="SAM" id="Phobius"/>
    </source>
</evidence>
<dbReference type="Proteomes" id="UP000749559">
    <property type="component" value="Unassembled WGS sequence"/>
</dbReference>
<feature type="non-terminal residue" evidence="12">
    <location>
        <position position="1"/>
    </location>
</feature>
<evidence type="ECO:0000256" key="1">
    <source>
        <dbReference type="ARBA" id="ARBA00004100"/>
    </source>
</evidence>
<evidence type="ECO:0000256" key="9">
    <source>
        <dbReference type="SAM" id="MobiDB-lite"/>
    </source>
</evidence>
<feature type="transmembrane region" description="Helical" evidence="10">
    <location>
        <begin position="117"/>
        <end position="148"/>
    </location>
</feature>
<evidence type="ECO:0000259" key="11">
    <source>
        <dbReference type="PROSITE" id="PS50262"/>
    </source>
</evidence>
<gene>
    <name evidence="12" type="ORF">OFUS_LOCUS1021</name>
</gene>
<dbReference type="PROSITE" id="PS50262">
    <property type="entry name" value="G_PROTEIN_RECEP_F1_2"/>
    <property type="match status" value="1"/>
</dbReference>
<keyword evidence="8" id="KW-0675">Receptor</keyword>
<dbReference type="InterPro" id="IPR017452">
    <property type="entry name" value="GPCR_Rhodpsn_7TM"/>
</dbReference>
<evidence type="ECO:0000313" key="12">
    <source>
        <dbReference type="EMBL" id="CAH1773421.1"/>
    </source>
</evidence>
<dbReference type="SUPFAM" id="SSF81321">
    <property type="entry name" value="Family A G protein-coupled receptor-like"/>
    <property type="match status" value="1"/>
</dbReference>
<dbReference type="PRINTS" id="PR00237">
    <property type="entry name" value="GPCRRHODOPSN"/>
</dbReference>
<comment type="caution">
    <text evidence="12">The sequence shown here is derived from an EMBL/GenBank/DDBJ whole genome shotgun (WGS) entry which is preliminary data.</text>
</comment>
<comment type="similarity">
    <text evidence="8">Belongs to the G-protein coupled receptor 1 family.</text>
</comment>
<evidence type="ECO:0000256" key="6">
    <source>
        <dbReference type="ARBA" id="ARBA00023136"/>
    </source>
</evidence>
<keyword evidence="8" id="KW-0807">Transducer</keyword>
<evidence type="ECO:0000256" key="2">
    <source>
        <dbReference type="ARBA" id="ARBA00004370"/>
    </source>
</evidence>
<dbReference type="Pfam" id="PF00001">
    <property type="entry name" value="7tm_1"/>
    <property type="match status" value="1"/>
</dbReference>
<proteinExistence type="inferred from homology"/>
<evidence type="ECO:0000256" key="5">
    <source>
        <dbReference type="ARBA" id="ARBA00022989"/>
    </source>
</evidence>
<comment type="function">
    <text evidence="1">Receptor for thyrotropin-releasing hormone (TRH). Upon ligand binding, this G-protein-coupled receptor triggers activation of the phosphatidylinositol (IP3)-calcium-protein kinase C (PKC) pathway.</text>
</comment>
<dbReference type="InterPro" id="IPR002120">
    <property type="entry name" value="TRH_rcpt_1"/>
</dbReference>
<name>A0A8J1U9M1_OWEFU</name>
<dbReference type="Gene3D" id="1.20.1070.10">
    <property type="entry name" value="Rhodopsin 7-helix transmembrane proteins"/>
    <property type="match status" value="1"/>
</dbReference>
<feature type="region of interest" description="Disordered" evidence="9">
    <location>
        <begin position="364"/>
        <end position="416"/>
    </location>
</feature>
<feature type="transmembrane region" description="Helical" evidence="10">
    <location>
        <begin position="198"/>
        <end position="217"/>
    </location>
</feature>
<comment type="subcellular location">
    <subcellularLocation>
        <location evidence="2">Membrane</location>
    </subcellularLocation>
</comment>
<dbReference type="PANTHER" id="PTHR46061">
    <property type="entry name" value="THYROTROPIN-RELEASING HORMONE RECEPTOR"/>
    <property type="match status" value="1"/>
</dbReference>
<sequence length="557" mass="63071">MTDRADQSFDFRALYSRVFYNTTSHYSSDIGQYSNKSHGHQIWDYEVLLRANYNDSLISNGTNETGIWDAEMPNVDEFRPMFTAIYIIVFLCSLFGNLIVLIVIARNYKARAVANLFLANLAVADLFQSIGCIIPTLVVYVVANYWVFGEVLCRCLSFLQLFGHTSSISLLTGISIERYYVIVYPIRSRFFNKRRIKVILVIIWILSCAYSLPWIFFSEFTLSPDGKSYCIYAQGTYKLIKIYDTVTFVIFYCLPLMVLAFMYPCMARKLYSHPTLQADSNGEDTRSSILNTVLRCCGRRMSSSEKKWTITMPCRRSTATSTSFSSLEARLSVEQMDSAMTIPRSVTASTMCNTADSRLPEALDESGLLPTDSKSQQPQTDDRSTIPMKNRVERNPRKNEKSTLRTDVEQDTSFSTPKLDIVHSKSRDTDRCTALARRGSLTHHSDAIRPTELNFDRTSQNTCHHHELPDTIAVHPPVATKKSVSSQDSNSSLLSRKSMRKGMRVGKGMDTPLLTPQSAQATHIQPDNHAGRKGDSTIHGRILKMKRKVIRLLMAIV</sequence>
<dbReference type="AlphaFoldDB" id="A0A8J1U9M1"/>
<dbReference type="GO" id="GO:0016020">
    <property type="term" value="C:membrane"/>
    <property type="evidence" value="ECO:0007669"/>
    <property type="project" value="UniProtKB-SubCell"/>
</dbReference>
<dbReference type="PANTHER" id="PTHR46061:SF3">
    <property type="entry name" value="THYROTROPIN-RELEASING HORMONE RECEPTOR"/>
    <property type="match status" value="1"/>
</dbReference>
<keyword evidence="4 8" id="KW-0812">Transmembrane</keyword>
<dbReference type="PROSITE" id="PS00237">
    <property type="entry name" value="G_PROTEIN_RECEP_F1_1"/>
    <property type="match status" value="1"/>
</dbReference>
<dbReference type="EMBL" id="CAIIXF020000001">
    <property type="protein sequence ID" value="CAH1773421.1"/>
    <property type="molecule type" value="Genomic_DNA"/>
</dbReference>
<feature type="transmembrane region" description="Helical" evidence="10">
    <location>
        <begin position="242"/>
        <end position="263"/>
    </location>
</feature>
<feature type="non-terminal residue" evidence="12">
    <location>
        <position position="557"/>
    </location>
</feature>
<keyword evidence="5 10" id="KW-1133">Transmembrane helix</keyword>
<evidence type="ECO:0000313" key="13">
    <source>
        <dbReference type="Proteomes" id="UP000749559"/>
    </source>
</evidence>
<feature type="transmembrane region" description="Helical" evidence="10">
    <location>
        <begin position="81"/>
        <end position="105"/>
    </location>
</feature>
<evidence type="ECO:0000256" key="3">
    <source>
        <dbReference type="ARBA" id="ARBA00018873"/>
    </source>
</evidence>
<feature type="domain" description="G-protein coupled receptors family 1 profile" evidence="11">
    <location>
        <begin position="96"/>
        <end position="294"/>
    </location>
</feature>
<evidence type="ECO:0000256" key="8">
    <source>
        <dbReference type="RuleBase" id="RU000688"/>
    </source>
</evidence>
<evidence type="ECO:0000256" key="7">
    <source>
        <dbReference type="ARBA" id="ARBA00032251"/>
    </source>
</evidence>
<accession>A0A8J1U9M1</accession>
<organism evidence="12 13">
    <name type="scientific">Owenia fusiformis</name>
    <name type="common">Polychaete worm</name>
    <dbReference type="NCBI Taxonomy" id="6347"/>
    <lineage>
        <taxon>Eukaryota</taxon>
        <taxon>Metazoa</taxon>
        <taxon>Spiralia</taxon>
        <taxon>Lophotrochozoa</taxon>
        <taxon>Annelida</taxon>
        <taxon>Polychaeta</taxon>
        <taxon>Sedentaria</taxon>
        <taxon>Canalipalpata</taxon>
        <taxon>Sabellida</taxon>
        <taxon>Oweniida</taxon>
        <taxon>Oweniidae</taxon>
        <taxon>Owenia</taxon>
    </lineage>
</organism>
<keyword evidence="13" id="KW-1185">Reference proteome</keyword>
<dbReference type="OrthoDB" id="5964776at2759"/>
<evidence type="ECO:0000256" key="4">
    <source>
        <dbReference type="ARBA" id="ARBA00022692"/>
    </source>
</evidence>